<dbReference type="AlphaFoldDB" id="A0AAN9VAS5"/>
<proteinExistence type="inferred from homology"/>
<evidence type="ECO:0000256" key="4">
    <source>
        <dbReference type="SAM" id="MobiDB-lite"/>
    </source>
</evidence>
<feature type="compositionally biased region" description="Gly residues" evidence="4">
    <location>
        <begin position="51"/>
        <end position="70"/>
    </location>
</feature>
<sequence>MSSYRPIDSKREEFRKYLERTGVMDALTKALVALYEETEKPEDALGYIQGYLGGGGGNGSGGGGGIGGNGSNNEESRSLQKQMEDLKMKPEKLEGSVLKGSGDHSSVAPKPEEVVRSVAESKPGAEGDAPTLLSKEGLEKGLSGKEETVNRPAESLPPEAVA</sequence>
<feature type="compositionally biased region" description="Basic and acidic residues" evidence="4">
    <location>
        <begin position="74"/>
        <end position="94"/>
    </location>
</feature>
<evidence type="ECO:0008006" key="7">
    <source>
        <dbReference type="Google" id="ProtNLM"/>
    </source>
</evidence>
<evidence type="ECO:0000256" key="1">
    <source>
        <dbReference type="ARBA" id="ARBA00004123"/>
    </source>
</evidence>
<dbReference type="PANTHER" id="PTHR13168:SF0">
    <property type="entry name" value="C-MYC-BINDING PROTEIN"/>
    <property type="match status" value="1"/>
</dbReference>
<keyword evidence="3" id="KW-0539">Nucleus</keyword>
<dbReference type="PANTHER" id="PTHR13168">
    <property type="entry name" value="ASSOCIATE OF C-MYC AMY-1"/>
    <property type="match status" value="1"/>
</dbReference>
<dbReference type="PRINTS" id="PR02028">
    <property type="entry name" value="CMYCBINDINGP"/>
</dbReference>
<reference evidence="5 6" key="1">
    <citation type="submission" date="2024-03" db="EMBL/GenBank/DDBJ databases">
        <title>The genome assembly and annotation of the cricket Gryllus longicercus Weissman &amp; Gray.</title>
        <authorList>
            <person name="Szrajer S."/>
            <person name="Gray D."/>
            <person name="Ylla G."/>
        </authorList>
    </citation>
    <scope>NUCLEOTIDE SEQUENCE [LARGE SCALE GENOMIC DNA]</scope>
    <source>
        <strain evidence="5">DAG 2021-001</strain>
        <tissue evidence="5">Whole body minus gut</tissue>
    </source>
</reference>
<feature type="region of interest" description="Disordered" evidence="4">
    <location>
        <begin position="47"/>
        <end position="162"/>
    </location>
</feature>
<dbReference type="GO" id="GO:0003713">
    <property type="term" value="F:transcription coactivator activity"/>
    <property type="evidence" value="ECO:0007669"/>
    <property type="project" value="InterPro"/>
</dbReference>
<feature type="compositionally biased region" description="Basic and acidic residues" evidence="4">
    <location>
        <begin position="136"/>
        <end position="149"/>
    </location>
</feature>
<dbReference type="Proteomes" id="UP001378592">
    <property type="component" value="Unassembled WGS sequence"/>
</dbReference>
<comment type="similarity">
    <text evidence="2">Belongs to the AMY1 family.</text>
</comment>
<evidence type="ECO:0000256" key="3">
    <source>
        <dbReference type="ARBA" id="ARBA00023242"/>
    </source>
</evidence>
<dbReference type="InterPro" id="IPR026060">
    <property type="entry name" value="AMY1"/>
</dbReference>
<gene>
    <name evidence="5" type="ORF">R5R35_008634</name>
</gene>
<organism evidence="5 6">
    <name type="scientific">Gryllus longicercus</name>
    <dbReference type="NCBI Taxonomy" id="2509291"/>
    <lineage>
        <taxon>Eukaryota</taxon>
        <taxon>Metazoa</taxon>
        <taxon>Ecdysozoa</taxon>
        <taxon>Arthropoda</taxon>
        <taxon>Hexapoda</taxon>
        <taxon>Insecta</taxon>
        <taxon>Pterygota</taxon>
        <taxon>Neoptera</taxon>
        <taxon>Polyneoptera</taxon>
        <taxon>Orthoptera</taxon>
        <taxon>Ensifera</taxon>
        <taxon>Gryllidea</taxon>
        <taxon>Grylloidea</taxon>
        <taxon>Gryllidae</taxon>
        <taxon>Gryllinae</taxon>
        <taxon>Gryllus</taxon>
    </lineage>
</organism>
<comment type="caution">
    <text evidence="5">The sequence shown here is derived from an EMBL/GenBank/DDBJ whole genome shotgun (WGS) entry which is preliminary data.</text>
</comment>
<evidence type="ECO:0000256" key="2">
    <source>
        <dbReference type="ARBA" id="ARBA00009389"/>
    </source>
</evidence>
<protein>
    <recommendedName>
        <fullName evidence="7">c-Myc-binding protein</fullName>
    </recommendedName>
</protein>
<dbReference type="EMBL" id="JAZDUA010000442">
    <property type="protein sequence ID" value="KAK7792526.1"/>
    <property type="molecule type" value="Genomic_DNA"/>
</dbReference>
<evidence type="ECO:0000313" key="5">
    <source>
        <dbReference type="EMBL" id="KAK7792526.1"/>
    </source>
</evidence>
<keyword evidence="6" id="KW-1185">Reference proteome</keyword>
<name>A0AAN9VAS5_9ORTH</name>
<dbReference type="GO" id="GO:0005634">
    <property type="term" value="C:nucleus"/>
    <property type="evidence" value="ECO:0007669"/>
    <property type="project" value="UniProtKB-SubCell"/>
</dbReference>
<evidence type="ECO:0000313" key="6">
    <source>
        <dbReference type="Proteomes" id="UP001378592"/>
    </source>
</evidence>
<accession>A0AAN9VAS5</accession>
<comment type="subcellular location">
    <subcellularLocation>
        <location evidence="1">Nucleus</location>
    </subcellularLocation>
</comment>